<proteinExistence type="predicted"/>
<feature type="region of interest" description="Disordered" evidence="5">
    <location>
        <begin position="1"/>
        <end position="104"/>
    </location>
</feature>
<feature type="domain" description="RRM" evidence="6">
    <location>
        <begin position="105"/>
        <end position="183"/>
    </location>
</feature>
<reference evidence="8" key="1">
    <citation type="submission" date="2021-02" db="EMBL/GenBank/DDBJ databases">
        <authorList>
            <person name="Dougan E. K."/>
            <person name="Rhodes N."/>
            <person name="Thang M."/>
            <person name="Chan C."/>
        </authorList>
    </citation>
    <scope>NUCLEOTIDE SEQUENCE</scope>
</reference>
<evidence type="ECO:0000313" key="10">
    <source>
        <dbReference type="Proteomes" id="UP000654075"/>
    </source>
</evidence>
<feature type="compositionally biased region" description="Low complexity" evidence="5">
    <location>
        <begin position="301"/>
        <end position="317"/>
    </location>
</feature>
<dbReference type="SUPFAM" id="SSF54928">
    <property type="entry name" value="RNA-binding domain, RBD"/>
    <property type="match status" value="1"/>
</dbReference>
<keyword evidence="3" id="KW-0539">Nucleus</keyword>
<dbReference type="GO" id="GO:0003723">
    <property type="term" value="F:RNA binding"/>
    <property type="evidence" value="ECO:0007669"/>
    <property type="project" value="UniProtKB-UniRule"/>
</dbReference>
<dbReference type="OMA" id="HKSEFRD"/>
<dbReference type="Proteomes" id="UP000654075">
    <property type="component" value="Unassembled WGS sequence"/>
</dbReference>
<dbReference type="SMART" id="SM00360">
    <property type="entry name" value="RRM"/>
    <property type="match status" value="1"/>
</dbReference>
<comment type="subcellular location">
    <subcellularLocation>
        <location evidence="1">Nucleus</location>
        <location evidence="1">Nucleolus</location>
    </subcellularLocation>
</comment>
<dbReference type="Pfam" id="PF00076">
    <property type="entry name" value="RRM_1"/>
    <property type="match status" value="1"/>
</dbReference>
<name>A0A813K085_POLGL</name>
<feature type="compositionally biased region" description="Basic and acidic residues" evidence="5">
    <location>
        <begin position="263"/>
        <end position="279"/>
    </location>
</feature>
<keyword evidence="10" id="KW-1185">Reference proteome</keyword>
<protein>
    <recommendedName>
        <fullName evidence="6">RRM domain-containing protein</fullName>
    </recommendedName>
</protein>
<dbReference type="Gene3D" id="3.30.70.330">
    <property type="match status" value="1"/>
</dbReference>
<organism evidence="8 9">
    <name type="scientific">Polarella glacialis</name>
    <name type="common">Dinoflagellate</name>
    <dbReference type="NCBI Taxonomy" id="89957"/>
    <lineage>
        <taxon>Eukaryota</taxon>
        <taxon>Sar</taxon>
        <taxon>Alveolata</taxon>
        <taxon>Dinophyceae</taxon>
        <taxon>Suessiales</taxon>
        <taxon>Suessiaceae</taxon>
        <taxon>Polarella</taxon>
    </lineage>
</organism>
<dbReference type="PROSITE" id="PS50102">
    <property type="entry name" value="RRM"/>
    <property type="match status" value="1"/>
</dbReference>
<dbReference type="OrthoDB" id="21467at2759"/>
<dbReference type="GO" id="GO:0005730">
    <property type="term" value="C:nucleolus"/>
    <property type="evidence" value="ECO:0007669"/>
    <property type="project" value="UniProtKB-SubCell"/>
</dbReference>
<evidence type="ECO:0000256" key="3">
    <source>
        <dbReference type="ARBA" id="ARBA00023242"/>
    </source>
</evidence>
<dbReference type="InterPro" id="IPR000504">
    <property type="entry name" value="RRM_dom"/>
</dbReference>
<feature type="compositionally biased region" description="Basic and acidic residues" evidence="5">
    <location>
        <begin position="33"/>
        <end position="58"/>
    </location>
</feature>
<dbReference type="EMBL" id="CAJNNV010025387">
    <property type="protein sequence ID" value="CAE8614225.1"/>
    <property type="molecule type" value="Genomic_DNA"/>
</dbReference>
<dbReference type="AlphaFoldDB" id="A0A813K085"/>
<evidence type="ECO:0000256" key="2">
    <source>
        <dbReference type="ARBA" id="ARBA00022884"/>
    </source>
</evidence>
<evidence type="ECO:0000256" key="5">
    <source>
        <dbReference type="SAM" id="MobiDB-lite"/>
    </source>
</evidence>
<keyword evidence="2 4" id="KW-0694">RNA-binding</keyword>
<evidence type="ECO:0000313" key="9">
    <source>
        <dbReference type="Proteomes" id="UP000626109"/>
    </source>
</evidence>
<feature type="region of interest" description="Disordered" evidence="5">
    <location>
        <begin position="263"/>
        <end position="325"/>
    </location>
</feature>
<dbReference type="Proteomes" id="UP000626109">
    <property type="component" value="Unassembled WGS sequence"/>
</dbReference>
<evidence type="ECO:0000313" key="8">
    <source>
        <dbReference type="EMBL" id="CAE8691517.1"/>
    </source>
</evidence>
<accession>A0A813K085</accession>
<dbReference type="CDD" id="cd12307">
    <property type="entry name" value="RRM_NIFK_like"/>
    <property type="match status" value="1"/>
</dbReference>
<evidence type="ECO:0000256" key="1">
    <source>
        <dbReference type="ARBA" id="ARBA00004604"/>
    </source>
</evidence>
<comment type="caution">
    <text evidence="8">The sequence shown here is derived from an EMBL/GenBank/DDBJ whole genome shotgun (WGS) entry which is preliminary data.</text>
</comment>
<evidence type="ECO:0000259" key="6">
    <source>
        <dbReference type="PROSITE" id="PS50102"/>
    </source>
</evidence>
<dbReference type="EMBL" id="CAJNNW010027455">
    <property type="protein sequence ID" value="CAE8691517.1"/>
    <property type="molecule type" value="Genomic_DNA"/>
</dbReference>
<dbReference type="InterPro" id="IPR012677">
    <property type="entry name" value="Nucleotide-bd_a/b_plait_sf"/>
</dbReference>
<dbReference type="InterPro" id="IPR035979">
    <property type="entry name" value="RBD_domain_sf"/>
</dbReference>
<dbReference type="PANTHER" id="PTHR46754">
    <property type="entry name" value="MKI67 FHA DOMAIN-INTERACTING NUCLEOLAR PHOSPHOPROTEIN"/>
    <property type="match status" value="1"/>
</dbReference>
<feature type="compositionally biased region" description="Basic residues" evidence="5">
    <location>
        <begin position="1"/>
        <end position="14"/>
    </location>
</feature>
<gene>
    <name evidence="7" type="ORF">PGLA1383_LOCUS31956</name>
    <name evidence="8" type="ORF">PGLA2088_LOCUS27449</name>
</gene>
<sequence>MAGKTKKAVVKKGQKSAPMKKVVEKKQTKKAQAKTERKSERDAKKGPGKKEEEPKKDEKDDEDEDEEESEGEEDAQDDSKKGQRKTKANRFQEESTQAEKSEPKGVIYLGHIPNGFFEPQMQQYFSQFGQVTRMRLSRSKRTGGSKGYAYIEFKEESVAKIVAQTMNKYLLFEKSLVCEYVPKEKRHAKLFKGCRTVVEDKRGKRLEKERQVVNDRPTVEVSGKAVPQITWEQVSRRKGHDKKLKALLQSLDIDYDFDGVTDKVGSESAKKESKADASKGKKNPKVSPKMSPKISPKISPKRSPAVAPAAKASVAKKNVLKKKAR</sequence>
<evidence type="ECO:0000313" key="7">
    <source>
        <dbReference type="EMBL" id="CAE8614225.1"/>
    </source>
</evidence>
<feature type="compositionally biased region" description="Acidic residues" evidence="5">
    <location>
        <begin position="59"/>
        <end position="76"/>
    </location>
</feature>
<feature type="compositionally biased region" description="Basic and acidic residues" evidence="5">
    <location>
        <begin position="90"/>
        <end position="103"/>
    </location>
</feature>
<evidence type="ECO:0000256" key="4">
    <source>
        <dbReference type="PROSITE-ProRule" id="PRU00176"/>
    </source>
</evidence>